<feature type="region of interest" description="Disordered" evidence="1">
    <location>
        <begin position="1"/>
        <end position="29"/>
    </location>
</feature>
<proteinExistence type="predicted"/>
<protein>
    <submittedName>
        <fullName evidence="2">Uncharacterized protein</fullName>
    </submittedName>
</protein>
<gene>
    <name evidence="2" type="ORF">HJG63_010425</name>
</gene>
<evidence type="ECO:0000313" key="3">
    <source>
        <dbReference type="Proteomes" id="UP000593571"/>
    </source>
</evidence>
<sequence>MQKNVRYQPTLPAPADETRSLQTRETEAAAGRVRRVWGGGCGTASWGHRGRALGIHPCHPWLDKSPALRPLPSDLDGAVRHCGGRDREEGQRGGREACGANSGLCGPELCWPPWSEAADRRQAASLLSRGVRAAAPLKGSVAFDHSCCWPRG</sequence>
<feature type="compositionally biased region" description="Basic and acidic residues" evidence="1">
    <location>
        <begin position="16"/>
        <end position="27"/>
    </location>
</feature>
<dbReference type="Proteomes" id="UP000593571">
    <property type="component" value="Unassembled WGS sequence"/>
</dbReference>
<dbReference type="EMBL" id="JACASE010000002">
    <property type="protein sequence ID" value="KAF6496200.1"/>
    <property type="molecule type" value="Genomic_DNA"/>
</dbReference>
<dbReference type="AlphaFoldDB" id="A0A7J8JIA1"/>
<organism evidence="2 3">
    <name type="scientific">Rousettus aegyptiacus</name>
    <name type="common">Egyptian fruit bat</name>
    <name type="synonym">Pteropus aegyptiacus</name>
    <dbReference type="NCBI Taxonomy" id="9407"/>
    <lineage>
        <taxon>Eukaryota</taxon>
        <taxon>Metazoa</taxon>
        <taxon>Chordata</taxon>
        <taxon>Craniata</taxon>
        <taxon>Vertebrata</taxon>
        <taxon>Euteleostomi</taxon>
        <taxon>Mammalia</taxon>
        <taxon>Eutheria</taxon>
        <taxon>Laurasiatheria</taxon>
        <taxon>Chiroptera</taxon>
        <taxon>Yinpterochiroptera</taxon>
        <taxon>Pteropodoidea</taxon>
        <taxon>Pteropodidae</taxon>
        <taxon>Rousettinae</taxon>
        <taxon>Rousettus</taxon>
    </lineage>
</organism>
<reference evidence="2 3" key="1">
    <citation type="journal article" date="2020" name="Nature">
        <title>Six reference-quality genomes reveal evolution of bat adaptations.</title>
        <authorList>
            <person name="Jebb D."/>
            <person name="Huang Z."/>
            <person name="Pippel M."/>
            <person name="Hughes G.M."/>
            <person name="Lavrichenko K."/>
            <person name="Devanna P."/>
            <person name="Winkler S."/>
            <person name="Jermiin L.S."/>
            <person name="Skirmuntt E.C."/>
            <person name="Katzourakis A."/>
            <person name="Burkitt-Gray L."/>
            <person name="Ray D.A."/>
            <person name="Sullivan K.A.M."/>
            <person name="Roscito J.G."/>
            <person name="Kirilenko B.M."/>
            <person name="Davalos L.M."/>
            <person name="Corthals A.P."/>
            <person name="Power M.L."/>
            <person name="Jones G."/>
            <person name="Ransome R.D."/>
            <person name="Dechmann D.K.N."/>
            <person name="Locatelli A.G."/>
            <person name="Puechmaille S.J."/>
            <person name="Fedrigo O."/>
            <person name="Jarvis E.D."/>
            <person name="Hiller M."/>
            <person name="Vernes S.C."/>
            <person name="Myers E.W."/>
            <person name="Teeling E.C."/>
        </authorList>
    </citation>
    <scope>NUCLEOTIDE SEQUENCE [LARGE SCALE GENOMIC DNA]</scope>
    <source>
        <strain evidence="2">MRouAeg1</strain>
        <tissue evidence="2">Muscle</tissue>
    </source>
</reference>
<name>A0A7J8JIA1_ROUAE</name>
<keyword evidence="3" id="KW-1185">Reference proteome</keyword>
<accession>A0A7J8JIA1</accession>
<evidence type="ECO:0000313" key="2">
    <source>
        <dbReference type="EMBL" id="KAF6496200.1"/>
    </source>
</evidence>
<comment type="caution">
    <text evidence="2">The sequence shown here is derived from an EMBL/GenBank/DDBJ whole genome shotgun (WGS) entry which is preliminary data.</text>
</comment>
<evidence type="ECO:0000256" key="1">
    <source>
        <dbReference type="SAM" id="MobiDB-lite"/>
    </source>
</evidence>